<sequence length="121" mass="13347">MFPSLPRSRLLKQEAVPIIVSKTPKQIPKVGLPSSATDGNNMQPDGTKHLNPVAAVYLNAVFEYLAAELLEVAMRAAAERTREKNASFRITLVVLNGIEKDPELKYLTETVLQRDQLMTAG</sequence>
<dbReference type="Gene3D" id="1.10.20.10">
    <property type="entry name" value="Histone, subunit A"/>
    <property type="match status" value="1"/>
</dbReference>
<reference evidence="1 2" key="1">
    <citation type="journal article" date="2019" name="Sci. Rep.">
        <title>Orb-weaving spider Araneus ventricosus genome elucidates the spidroin gene catalogue.</title>
        <authorList>
            <person name="Kono N."/>
            <person name="Nakamura H."/>
            <person name="Ohtoshi R."/>
            <person name="Moran D.A.P."/>
            <person name="Shinohara A."/>
            <person name="Yoshida Y."/>
            <person name="Fujiwara M."/>
            <person name="Mori M."/>
            <person name="Tomita M."/>
            <person name="Arakawa K."/>
        </authorList>
    </citation>
    <scope>NUCLEOTIDE SEQUENCE [LARGE SCALE GENOMIC DNA]</scope>
</reference>
<accession>A0A4Y2JY18</accession>
<evidence type="ECO:0000313" key="1">
    <source>
        <dbReference type="EMBL" id="GBM94655.1"/>
    </source>
</evidence>
<dbReference type="AlphaFoldDB" id="A0A4Y2JY18"/>
<dbReference type="InterPro" id="IPR009072">
    <property type="entry name" value="Histone-fold"/>
</dbReference>
<evidence type="ECO:0008006" key="3">
    <source>
        <dbReference type="Google" id="ProtNLM"/>
    </source>
</evidence>
<dbReference type="EMBL" id="BGPR01003989">
    <property type="protein sequence ID" value="GBM94655.1"/>
    <property type="molecule type" value="Genomic_DNA"/>
</dbReference>
<protein>
    <recommendedName>
        <fullName evidence="3">Histone H2A</fullName>
    </recommendedName>
</protein>
<name>A0A4Y2JY18_ARAVE</name>
<evidence type="ECO:0000313" key="2">
    <source>
        <dbReference type="Proteomes" id="UP000499080"/>
    </source>
</evidence>
<dbReference type="GO" id="GO:0046982">
    <property type="term" value="F:protein heterodimerization activity"/>
    <property type="evidence" value="ECO:0007669"/>
    <property type="project" value="InterPro"/>
</dbReference>
<gene>
    <name evidence="1" type="ORF">AVEN_185625_1</name>
</gene>
<keyword evidence="2" id="KW-1185">Reference proteome</keyword>
<dbReference type="SUPFAM" id="SSF47113">
    <property type="entry name" value="Histone-fold"/>
    <property type="match status" value="1"/>
</dbReference>
<comment type="caution">
    <text evidence="1">The sequence shown here is derived from an EMBL/GenBank/DDBJ whole genome shotgun (WGS) entry which is preliminary data.</text>
</comment>
<proteinExistence type="predicted"/>
<dbReference type="OrthoDB" id="6428021at2759"/>
<dbReference type="Proteomes" id="UP000499080">
    <property type="component" value="Unassembled WGS sequence"/>
</dbReference>
<organism evidence="1 2">
    <name type="scientific">Araneus ventricosus</name>
    <name type="common">Orbweaver spider</name>
    <name type="synonym">Epeira ventricosa</name>
    <dbReference type="NCBI Taxonomy" id="182803"/>
    <lineage>
        <taxon>Eukaryota</taxon>
        <taxon>Metazoa</taxon>
        <taxon>Ecdysozoa</taxon>
        <taxon>Arthropoda</taxon>
        <taxon>Chelicerata</taxon>
        <taxon>Arachnida</taxon>
        <taxon>Araneae</taxon>
        <taxon>Araneomorphae</taxon>
        <taxon>Entelegynae</taxon>
        <taxon>Araneoidea</taxon>
        <taxon>Araneidae</taxon>
        <taxon>Araneus</taxon>
    </lineage>
</organism>